<keyword evidence="4" id="KW-0813">Transport</keyword>
<feature type="compositionally biased region" description="Polar residues" evidence="8">
    <location>
        <begin position="137"/>
        <end position="148"/>
    </location>
</feature>
<evidence type="ECO:0000256" key="1">
    <source>
        <dbReference type="ARBA" id="ARBA00004184"/>
    </source>
</evidence>
<sequence>MADLEGDRTSFVNEDFDELTSEEGSDPVLKNNGSQEEPKETEQERKEPSPALPVYATPILTNGEEGKEDDDDDKEVVEGEKEKPEPFYENPKLEPDYDEPIPRSDALPNLPPSFPPPRLPTEPPPTLLLEDEGGHGSSQRGGASTAPSSVVAMSDEANHRPLPSEEVRYETIPDSLRGGGGEDAANYDLQVNIIDHEKQTISKTESFITYKIRTTTIRPRHLYEKSEYLVWRRYRDFEWLHDQLERNHPTLILPPLPGKQITRYFDHMSETFLEERQRCLDQFLWRLATHPFFSYDNALKMFLTADDEQFLSHVTETGSGNKLLDMFSSSVKQATTSIRLKSPDSAFTENTKYFSAFSDRMGVLERIETRLQSDRKELCTALTEMAEVCDTWSSSEDRLEDGIKKVGGAFEANASALNNLNDSNSYSFQLALRMYQNYSASAVSALKRRDALQLEHEIAIDEKERKKKLHDEAVQAGKTEKVTKIAAELEKLGVTAEVTQDKLAQSNEQLRVDVEKWKEAKDNELKQIFLNWTSNQIIYHEKMFREWEEALLLLRQLGSDEDFIDQY</sequence>
<evidence type="ECO:0000256" key="7">
    <source>
        <dbReference type="ARBA" id="ARBA00023136"/>
    </source>
</evidence>
<evidence type="ECO:0000259" key="9">
    <source>
        <dbReference type="PROSITE" id="PS50195"/>
    </source>
</evidence>
<dbReference type="GO" id="GO:0032456">
    <property type="term" value="P:endocytic recycling"/>
    <property type="evidence" value="ECO:0007669"/>
    <property type="project" value="TreeGrafter"/>
</dbReference>
<dbReference type="Gene3D" id="1.20.1270.60">
    <property type="entry name" value="Arfaptin homology (AH) domain/BAR domain"/>
    <property type="match status" value="1"/>
</dbReference>
<proteinExistence type="inferred from homology"/>
<dbReference type="SUPFAM" id="SSF64268">
    <property type="entry name" value="PX domain"/>
    <property type="match status" value="1"/>
</dbReference>
<evidence type="ECO:0000313" key="11">
    <source>
        <dbReference type="Proteomes" id="UP000007879"/>
    </source>
</evidence>
<dbReference type="GO" id="GO:0061709">
    <property type="term" value="P:reticulophagy"/>
    <property type="evidence" value="ECO:0007669"/>
    <property type="project" value="TreeGrafter"/>
</dbReference>
<dbReference type="GO" id="GO:0035091">
    <property type="term" value="F:phosphatidylinositol binding"/>
    <property type="evidence" value="ECO:0007669"/>
    <property type="project" value="InterPro"/>
</dbReference>
<evidence type="ECO:0000256" key="3">
    <source>
        <dbReference type="ARBA" id="ARBA00010883"/>
    </source>
</evidence>
<keyword evidence="7" id="KW-0472">Membrane</keyword>
<evidence type="ECO:0000313" key="10">
    <source>
        <dbReference type="EnsemblMetazoa" id="Aqu2.1.27512_001"/>
    </source>
</evidence>
<keyword evidence="11" id="KW-1185">Reference proteome</keyword>
<dbReference type="InterPro" id="IPR027267">
    <property type="entry name" value="AH/BAR_dom_sf"/>
</dbReference>
<feature type="compositionally biased region" description="Acidic residues" evidence="8">
    <location>
        <begin position="66"/>
        <end position="75"/>
    </location>
</feature>
<dbReference type="PANTHER" id="PTHR45949">
    <property type="entry name" value="SORTING NEXIN-4"/>
    <property type="match status" value="1"/>
</dbReference>
<dbReference type="Pfam" id="PF00787">
    <property type="entry name" value="PX"/>
    <property type="match status" value="1"/>
</dbReference>
<reference evidence="10" key="2">
    <citation type="submission" date="2017-05" db="UniProtKB">
        <authorList>
            <consortium name="EnsemblMetazoa"/>
        </authorList>
    </citation>
    <scope>IDENTIFICATION</scope>
</reference>
<dbReference type="GO" id="GO:0000422">
    <property type="term" value="P:autophagy of mitochondrion"/>
    <property type="evidence" value="ECO:0007669"/>
    <property type="project" value="TreeGrafter"/>
</dbReference>
<dbReference type="eggNOG" id="KOG2273">
    <property type="taxonomic scope" value="Eukaryota"/>
</dbReference>
<dbReference type="GO" id="GO:0000407">
    <property type="term" value="C:phagophore assembly site"/>
    <property type="evidence" value="ECO:0007669"/>
    <property type="project" value="TreeGrafter"/>
</dbReference>
<organism evidence="10">
    <name type="scientific">Amphimedon queenslandica</name>
    <name type="common">Sponge</name>
    <dbReference type="NCBI Taxonomy" id="400682"/>
    <lineage>
        <taxon>Eukaryota</taxon>
        <taxon>Metazoa</taxon>
        <taxon>Porifera</taxon>
        <taxon>Demospongiae</taxon>
        <taxon>Heteroscleromorpha</taxon>
        <taxon>Haplosclerida</taxon>
        <taxon>Niphatidae</taxon>
        <taxon>Amphimedon</taxon>
    </lineage>
</organism>
<accession>A0A1X7UIC3</accession>
<feature type="compositionally biased region" description="Pro residues" evidence="8">
    <location>
        <begin position="109"/>
        <end position="126"/>
    </location>
</feature>
<dbReference type="Gene3D" id="3.30.1520.10">
    <property type="entry name" value="Phox-like domain"/>
    <property type="match status" value="1"/>
</dbReference>
<evidence type="ECO:0000256" key="8">
    <source>
        <dbReference type="SAM" id="MobiDB-lite"/>
    </source>
</evidence>
<dbReference type="EnsemblMetazoa" id="Aqu2.1.27512_001">
    <property type="protein sequence ID" value="Aqu2.1.27512_001"/>
    <property type="gene ID" value="Aqu2.1.27512"/>
</dbReference>
<dbReference type="PROSITE" id="PS50195">
    <property type="entry name" value="PX"/>
    <property type="match status" value="1"/>
</dbReference>
<keyword evidence="5" id="KW-0963">Cytoplasm</keyword>
<dbReference type="GO" id="GO:0034727">
    <property type="term" value="P:piecemeal microautophagy of the nucleus"/>
    <property type="evidence" value="ECO:0007669"/>
    <property type="project" value="TreeGrafter"/>
</dbReference>
<dbReference type="SMART" id="SM00312">
    <property type="entry name" value="PX"/>
    <property type="match status" value="1"/>
</dbReference>
<reference evidence="11" key="1">
    <citation type="journal article" date="2010" name="Nature">
        <title>The Amphimedon queenslandica genome and the evolution of animal complexity.</title>
        <authorList>
            <person name="Srivastava M."/>
            <person name="Simakov O."/>
            <person name="Chapman J."/>
            <person name="Fahey B."/>
            <person name="Gauthier M.E."/>
            <person name="Mitros T."/>
            <person name="Richards G.S."/>
            <person name="Conaco C."/>
            <person name="Dacre M."/>
            <person name="Hellsten U."/>
            <person name="Larroux C."/>
            <person name="Putnam N.H."/>
            <person name="Stanke M."/>
            <person name="Adamska M."/>
            <person name="Darling A."/>
            <person name="Degnan S.M."/>
            <person name="Oakley T.H."/>
            <person name="Plachetzki D.C."/>
            <person name="Zhai Y."/>
            <person name="Adamski M."/>
            <person name="Calcino A."/>
            <person name="Cummins S.F."/>
            <person name="Goodstein D.M."/>
            <person name="Harris C."/>
            <person name="Jackson D.J."/>
            <person name="Leys S.P."/>
            <person name="Shu S."/>
            <person name="Woodcroft B.J."/>
            <person name="Vervoort M."/>
            <person name="Kosik K.S."/>
            <person name="Manning G."/>
            <person name="Degnan B.M."/>
            <person name="Rokhsar D.S."/>
        </authorList>
    </citation>
    <scope>NUCLEOTIDE SEQUENCE [LARGE SCALE GENOMIC DNA]</scope>
</reference>
<feature type="region of interest" description="Disordered" evidence="8">
    <location>
        <begin position="1"/>
        <end position="150"/>
    </location>
</feature>
<dbReference type="EnsemblMetazoa" id="XM_019998410.1">
    <property type="protein sequence ID" value="XP_019853969.1"/>
    <property type="gene ID" value="LOC105313323"/>
</dbReference>
<feature type="compositionally biased region" description="Basic and acidic residues" evidence="8">
    <location>
        <begin position="36"/>
        <end position="48"/>
    </location>
</feature>
<protein>
    <recommendedName>
        <fullName evidence="9">PX domain-containing protein</fullName>
    </recommendedName>
</protein>
<evidence type="ECO:0000256" key="4">
    <source>
        <dbReference type="ARBA" id="ARBA00022448"/>
    </source>
</evidence>
<evidence type="ECO:0000256" key="5">
    <source>
        <dbReference type="ARBA" id="ARBA00022490"/>
    </source>
</evidence>
<dbReference type="InParanoid" id="A0A1X7UIC3"/>
<dbReference type="InterPro" id="IPR001683">
    <property type="entry name" value="PX_dom"/>
</dbReference>
<evidence type="ECO:0000256" key="6">
    <source>
        <dbReference type="ARBA" id="ARBA00023121"/>
    </source>
</evidence>
<dbReference type="InterPro" id="IPR015404">
    <property type="entry name" value="Vps5_C"/>
</dbReference>
<dbReference type="GO" id="GO:0005769">
    <property type="term" value="C:early endosome"/>
    <property type="evidence" value="ECO:0007669"/>
    <property type="project" value="TreeGrafter"/>
</dbReference>
<dbReference type="GO" id="GO:0015031">
    <property type="term" value="P:protein transport"/>
    <property type="evidence" value="ECO:0007669"/>
    <property type="project" value="TreeGrafter"/>
</dbReference>
<dbReference type="STRING" id="400682.A0A1X7UIC3"/>
<dbReference type="AlphaFoldDB" id="A0A1X7UIC3"/>
<dbReference type="Proteomes" id="UP000007879">
    <property type="component" value="Unassembled WGS sequence"/>
</dbReference>
<comment type="subcellular location">
    <subcellularLocation>
        <location evidence="2">Cytoplasm</location>
    </subcellularLocation>
    <subcellularLocation>
        <location evidence="1">Endomembrane system</location>
        <topology evidence="1">Peripheral membrane protein</topology>
    </subcellularLocation>
</comment>
<dbReference type="OrthoDB" id="205639at2759"/>
<dbReference type="Pfam" id="PF09325">
    <property type="entry name" value="Vps5"/>
    <property type="match status" value="1"/>
</dbReference>
<feature type="domain" description="PX" evidence="9">
    <location>
        <begin position="188"/>
        <end position="309"/>
    </location>
</feature>
<dbReference type="PANTHER" id="PTHR45949:SF2">
    <property type="entry name" value="SORTING NEXIN-4"/>
    <property type="match status" value="1"/>
</dbReference>
<gene>
    <name evidence="10" type="primary">105313323</name>
</gene>
<evidence type="ECO:0000256" key="2">
    <source>
        <dbReference type="ARBA" id="ARBA00004496"/>
    </source>
</evidence>
<comment type="similarity">
    <text evidence="3">Belongs to the sorting nexin family.</text>
</comment>
<dbReference type="InterPro" id="IPR036871">
    <property type="entry name" value="PX_dom_sf"/>
</dbReference>
<feature type="compositionally biased region" description="Basic and acidic residues" evidence="8">
    <location>
        <begin position="76"/>
        <end position="95"/>
    </location>
</feature>
<dbReference type="KEGG" id="aqu:105313323"/>
<name>A0A1X7UIC3_AMPQE</name>
<feature type="compositionally biased region" description="Acidic residues" evidence="8">
    <location>
        <begin position="14"/>
        <end position="25"/>
    </location>
</feature>
<keyword evidence="6" id="KW-0446">Lipid-binding</keyword>